<evidence type="ECO:0000256" key="5">
    <source>
        <dbReference type="SAM" id="MobiDB-lite"/>
    </source>
</evidence>
<dbReference type="Proteomes" id="UP000002195">
    <property type="component" value="Unassembled WGS sequence"/>
</dbReference>
<protein>
    <recommendedName>
        <fullName evidence="8">WD40 repeat-containing protein</fullName>
    </recommendedName>
</protein>
<dbReference type="PANTHER" id="PTHR22847">
    <property type="entry name" value="WD40 REPEAT PROTEIN"/>
    <property type="match status" value="1"/>
</dbReference>
<dbReference type="SMART" id="SM00320">
    <property type="entry name" value="WD40"/>
    <property type="match status" value="7"/>
</dbReference>
<dbReference type="HOGENOM" id="CLU_043898_0_0_1"/>
<dbReference type="InParanoid" id="Q54IS3"/>
<dbReference type="InterPro" id="IPR015943">
    <property type="entry name" value="WD40/YVTN_repeat-like_dom_sf"/>
</dbReference>
<feature type="repeat" description="WD" evidence="3">
    <location>
        <begin position="199"/>
        <end position="240"/>
    </location>
</feature>
<dbReference type="Gene3D" id="2.130.10.10">
    <property type="entry name" value="YVTN repeat-like/Quinoprotein amine dehydrogenase"/>
    <property type="match status" value="2"/>
</dbReference>
<sequence length="549" mass="60463">MDKKSYSSIPSSTTPMSGSGGGGGGGGGSSELNFKLTLEGLQKEVKSLKTKLDNCERENKDLKKSIYDLTIRYDMVSHQLGKGTQKPFNIDAVFGAPQTPEVNSNGTDGHPSIVSIQSPPPTLTSNVSDERLLLTSTQQRNSNKKMDERHFFYKFTLKGHNASVYTVDFSPCGKMLASGSFDKTVKVWDVFNQREMATFNEHTVNVSVLQWNNNSTEILSGSYDKTVKLWDLNSNKLISSYNTSGFILDVKFSPIDNNIFFAGNTQNHVIGFDKRTPNSIIVLENDALINSLYVFKDGQHILTGDSLGKLKVWDSRKGNKINFPESFHYDGCVDGLAGSFSNSANNALVDGSPFEIGPENRPISGITMSSRSGGSGEDDGRFLAVNSYDNVIRVYDRSKVSIVSHPYSLAPMSLIHSLTGHKNKNWPIKSSIYVGKDYNQDSVVKRTLGVGKSMNDGSKSIIDDDDDDDDDEQPDINQSVLLATGSADYNAYIYDIGFGKQSGKVLQKLEGHTDRVYSVKFHPSEPILASCSADNTIRFWTPKKKIFNN</sequence>
<dbReference type="PaxDb" id="44689-DDB0187991"/>
<dbReference type="InterPro" id="IPR020472">
    <property type="entry name" value="WD40_PAC1"/>
</dbReference>
<feature type="coiled-coil region" evidence="4">
    <location>
        <begin position="38"/>
        <end position="72"/>
    </location>
</feature>
<keyword evidence="7" id="KW-1185">Reference proteome</keyword>
<dbReference type="KEGG" id="ddi:DDB_G0288559"/>
<dbReference type="Pfam" id="PF00400">
    <property type="entry name" value="WD40"/>
    <property type="match status" value="4"/>
</dbReference>
<name>Q54IS3_DICDI</name>
<evidence type="ECO:0000256" key="2">
    <source>
        <dbReference type="ARBA" id="ARBA00022737"/>
    </source>
</evidence>
<gene>
    <name evidence="6" type="ORF">DDB_G0288559</name>
</gene>
<dbReference type="PROSITE" id="PS00678">
    <property type="entry name" value="WD_REPEATS_1"/>
    <property type="match status" value="2"/>
</dbReference>
<dbReference type="RefSeq" id="XP_636641.1">
    <property type="nucleotide sequence ID" value="XM_631549.1"/>
</dbReference>
<dbReference type="PROSITE" id="PS50082">
    <property type="entry name" value="WD_REPEATS_2"/>
    <property type="match status" value="3"/>
</dbReference>
<evidence type="ECO:0000256" key="1">
    <source>
        <dbReference type="ARBA" id="ARBA00022574"/>
    </source>
</evidence>
<dbReference type="SUPFAM" id="SSF50978">
    <property type="entry name" value="WD40 repeat-like"/>
    <property type="match status" value="1"/>
</dbReference>
<keyword evidence="2" id="KW-0677">Repeat</keyword>
<accession>Q54IS3</accession>
<evidence type="ECO:0000313" key="7">
    <source>
        <dbReference type="Proteomes" id="UP000002195"/>
    </source>
</evidence>
<dbReference type="EMBL" id="AAFI02000117">
    <property type="protein sequence ID" value="EAL63139.1"/>
    <property type="molecule type" value="Genomic_DNA"/>
</dbReference>
<keyword evidence="4" id="KW-0175">Coiled coil</keyword>
<evidence type="ECO:0008006" key="8">
    <source>
        <dbReference type="Google" id="ProtNLM"/>
    </source>
</evidence>
<feature type="region of interest" description="Disordered" evidence="5">
    <location>
        <begin position="1"/>
        <end position="32"/>
    </location>
</feature>
<evidence type="ECO:0000256" key="4">
    <source>
        <dbReference type="SAM" id="Coils"/>
    </source>
</evidence>
<dbReference type="VEuPathDB" id="AmoebaDB:DDB_G0288559"/>
<dbReference type="STRING" id="44689.Q54IS3"/>
<feature type="repeat" description="WD" evidence="3">
    <location>
        <begin position="157"/>
        <end position="198"/>
    </location>
</feature>
<feature type="repeat" description="WD" evidence="3">
    <location>
        <begin position="509"/>
        <end position="540"/>
    </location>
</feature>
<organism evidence="6 7">
    <name type="scientific">Dictyostelium discoideum</name>
    <name type="common">Social amoeba</name>
    <dbReference type="NCBI Taxonomy" id="44689"/>
    <lineage>
        <taxon>Eukaryota</taxon>
        <taxon>Amoebozoa</taxon>
        <taxon>Evosea</taxon>
        <taxon>Eumycetozoa</taxon>
        <taxon>Dictyostelia</taxon>
        <taxon>Dictyosteliales</taxon>
        <taxon>Dictyosteliaceae</taxon>
        <taxon>Dictyostelium</taxon>
    </lineage>
</organism>
<dbReference type="OMA" id="VQEHDYR"/>
<comment type="caution">
    <text evidence="6">The sequence shown here is derived from an EMBL/GenBank/DDBJ whole genome shotgun (WGS) entry which is preliminary data.</text>
</comment>
<dbReference type="CDD" id="cd00200">
    <property type="entry name" value="WD40"/>
    <property type="match status" value="1"/>
</dbReference>
<dbReference type="InterPro" id="IPR036322">
    <property type="entry name" value="WD40_repeat_dom_sf"/>
</dbReference>
<dbReference type="InterPro" id="IPR019775">
    <property type="entry name" value="WD40_repeat_CS"/>
</dbReference>
<dbReference type="PROSITE" id="PS50294">
    <property type="entry name" value="WD_REPEATS_REGION"/>
    <property type="match status" value="3"/>
</dbReference>
<dbReference type="AlphaFoldDB" id="Q54IS3"/>
<dbReference type="PANTHER" id="PTHR22847:SF637">
    <property type="entry name" value="WD REPEAT DOMAIN 5B"/>
    <property type="match status" value="1"/>
</dbReference>
<dbReference type="InterPro" id="IPR001680">
    <property type="entry name" value="WD40_rpt"/>
</dbReference>
<dbReference type="PhylomeDB" id="Q54IS3"/>
<dbReference type="dictyBase" id="DDB_G0288559"/>
<proteinExistence type="predicted"/>
<feature type="compositionally biased region" description="Polar residues" evidence="5">
    <location>
        <begin position="1"/>
        <end position="16"/>
    </location>
</feature>
<evidence type="ECO:0000256" key="3">
    <source>
        <dbReference type="PROSITE-ProRule" id="PRU00221"/>
    </source>
</evidence>
<feature type="compositionally biased region" description="Gly residues" evidence="5">
    <location>
        <begin position="18"/>
        <end position="29"/>
    </location>
</feature>
<dbReference type="GO" id="GO:1990234">
    <property type="term" value="C:transferase complex"/>
    <property type="evidence" value="ECO:0007669"/>
    <property type="project" value="UniProtKB-ARBA"/>
</dbReference>
<keyword evidence="1 3" id="KW-0853">WD repeat</keyword>
<dbReference type="PRINTS" id="PR00320">
    <property type="entry name" value="GPROTEINBRPT"/>
</dbReference>
<reference evidence="6 7" key="1">
    <citation type="journal article" date="2005" name="Nature">
        <title>The genome of the social amoeba Dictyostelium discoideum.</title>
        <authorList>
            <consortium name="The Dictyostelium discoideum Sequencing Consortium"/>
            <person name="Eichinger L."/>
            <person name="Pachebat J.A."/>
            <person name="Glockner G."/>
            <person name="Rajandream M.A."/>
            <person name="Sucgang R."/>
            <person name="Berriman M."/>
            <person name="Song J."/>
            <person name="Olsen R."/>
            <person name="Szafranski K."/>
            <person name="Xu Q."/>
            <person name="Tunggal B."/>
            <person name="Kummerfeld S."/>
            <person name="Madera M."/>
            <person name="Konfortov B.A."/>
            <person name="Rivero F."/>
            <person name="Bankier A.T."/>
            <person name="Lehmann R."/>
            <person name="Hamlin N."/>
            <person name="Davies R."/>
            <person name="Gaudet P."/>
            <person name="Fey P."/>
            <person name="Pilcher K."/>
            <person name="Chen G."/>
            <person name="Saunders D."/>
            <person name="Sodergren E."/>
            <person name="Davis P."/>
            <person name="Kerhornou A."/>
            <person name="Nie X."/>
            <person name="Hall N."/>
            <person name="Anjard C."/>
            <person name="Hemphill L."/>
            <person name="Bason N."/>
            <person name="Farbrother P."/>
            <person name="Desany B."/>
            <person name="Just E."/>
            <person name="Morio T."/>
            <person name="Rost R."/>
            <person name="Churcher C."/>
            <person name="Cooper J."/>
            <person name="Haydock S."/>
            <person name="van Driessche N."/>
            <person name="Cronin A."/>
            <person name="Goodhead I."/>
            <person name="Muzny D."/>
            <person name="Mourier T."/>
            <person name="Pain A."/>
            <person name="Lu M."/>
            <person name="Harper D."/>
            <person name="Lindsay R."/>
            <person name="Hauser H."/>
            <person name="James K."/>
            <person name="Quiles M."/>
            <person name="Madan Babu M."/>
            <person name="Saito T."/>
            <person name="Buchrieser C."/>
            <person name="Wardroper A."/>
            <person name="Felder M."/>
            <person name="Thangavelu M."/>
            <person name="Johnson D."/>
            <person name="Knights A."/>
            <person name="Loulseged H."/>
            <person name="Mungall K."/>
            <person name="Oliver K."/>
            <person name="Price C."/>
            <person name="Quail M.A."/>
            <person name="Urushihara H."/>
            <person name="Hernandez J."/>
            <person name="Rabbinowitsch E."/>
            <person name="Steffen D."/>
            <person name="Sanders M."/>
            <person name="Ma J."/>
            <person name="Kohara Y."/>
            <person name="Sharp S."/>
            <person name="Simmonds M."/>
            <person name="Spiegler S."/>
            <person name="Tivey A."/>
            <person name="Sugano S."/>
            <person name="White B."/>
            <person name="Walker D."/>
            <person name="Woodward J."/>
            <person name="Winckler T."/>
            <person name="Tanaka Y."/>
            <person name="Shaulsky G."/>
            <person name="Schleicher M."/>
            <person name="Weinstock G."/>
            <person name="Rosenthal A."/>
            <person name="Cox E.C."/>
            <person name="Chisholm R.L."/>
            <person name="Gibbs R."/>
            <person name="Loomis W.F."/>
            <person name="Platzer M."/>
            <person name="Kay R.R."/>
            <person name="Williams J."/>
            <person name="Dear P.H."/>
            <person name="Noegel A.A."/>
            <person name="Barrell B."/>
            <person name="Kuspa A."/>
        </authorList>
    </citation>
    <scope>NUCLEOTIDE SEQUENCE [LARGE SCALE GENOMIC DNA]</scope>
    <source>
        <strain evidence="6 7">AX4</strain>
    </source>
</reference>
<dbReference type="SMR" id="Q54IS3"/>
<dbReference type="GeneID" id="8626687"/>
<dbReference type="eggNOG" id="KOG0266">
    <property type="taxonomic scope" value="Eukaryota"/>
</dbReference>
<evidence type="ECO:0000313" key="6">
    <source>
        <dbReference type="EMBL" id="EAL63139.1"/>
    </source>
</evidence>